<feature type="short sequence motif" description="DGA/G" evidence="2">
    <location>
        <begin position="338"/>
        <end position="340"/>
    </location>
</feature>
<name>A0A318TYV7_9RHOB</name>
<feature type="short sequence motif" description="GXSXG" evidence="2">
    <location>
        <begin position="42"/>
        <end position="46"/>
    </location>
</feature>
<feature type="domain" description="PNPLA" evidence="4">
    <location>
        <begin position="12"/>
        <end position="351"/>
    </location>
</feature>
<evidence type="ECO:0000256" key="1">
    <source>
        <dbReference type="ARBA" id="ARBA00023098"/>
    </source>
</evidence>
<keyword evidence="3" id="KW-1133">Transmembrane helix</keyword>
<dbReference type="EMBL" id="QJTK01000005">
    <property type="protein sequence ID" value="PYF10277.1"/>
    <property type="molecule type" value="Genomic_DNA"/>
</dbReference>
<protein>
    <submittedName>
        <fullName evidence="5">Patatin-like phospholipase</fullName>
    </submittedName>
</protein>
<dbReference type="GO" id="GO:0016042">
    <property type="term" value="P:lipid catabolic process"/>
    <property type="evidence" value="ECO:0007669"/>
    <property type="project" value="UniProtKB-UniRule"/>
</dbReference>
<sequence length="596" mass="65765">MSQTTDLPSCDLVLKGGITSGVVYPKALKKLSDHYRFSEIGGTSAGAIAAVFAAAAEYGRDKGGFDKIEGLAEELSTTVLEKFQPVPELAPLFRLLLAAQKGKPLPILWALMRGYPREMVQGAALGIIMVILALFASSTVVWGWLLLGLVVMAAGGLGWPLWEAKKQATEGLAANDYGICTGRTQKGYKPDTGLSDWMARRIDEIAFGAVGPAPLTLKMLAERGIRVQTVTTDITTHRPFVLPMRNNLHAFDPEEFARIFPDRIVAHMVANSEPVKADWADPTGRLRLFRFDDLPVVVLARMSLSFPMLISAVPLHRVDYTLVKAEPAARLCRCLFSDGGLSSNFPVHFFDHVLPLSPTFGISLGEFDPARVDKGDEATPRIKMPRDPRKGRLLPTHRISGLGGFVMALFDSAKDWQDSLQSVLTGFRERIVTVNLTEDEGGLNLQMAPETITRLTGYGAQAGEALVERFKLEEHQWRRFLTELPALERVLMDFADHWLASGAGPAPIYPQLARNHPFEHYNLPPALREKLIARAQRIADLGMTFYRDPLSDDDKSKLPASSSRMRHIADMDTTPLDQEPKPSAAWPHLAILYPDV</sequence>
<reference evidence="5 6" key="1">
    <citation type="submission" date="2018-06" db="EMBL/GenBank/DDBJ databases">
        <title>Genomic Encyclopedia of Type Strains, Phase III (KMG-III): the genomes of soil and plant-associated and newly described type strains.</title>
        <authorList>
            <person name="Whitman W."/>
        </authorList>
    </citation>
    <scope>NUCLEOTIDE SEQUENCE [LARGE SCALE GENOMIC DNA]</scope>
    <source>
        <strain evidence="5 6">JA737</strain>
    </source>
</reference>
<feature type="transmembrane region" description="Helical" evidence="3">
    <location>
        <begin position="119"/>
        <end position="136"/>
    </location>
</feature>
<keyword evidence="2" id="KW-0378">Hydrolase</keyword>
<comment type="caution">
    <text evidence="5">The sequence shown here is derived from an EMBL/GenBank/DDBJ whole genome shotgun (WGS) entry which is preliminary data.</text>
</comment>
<dbReference type="SUPFAM" id="SSF52151">
    <property type="entry name" value="FabD/lysophospholipase-like"/>
    <property type="match status" value="1"/>
</dbReference>
<evidence type="ECO:0000256" key="2">
    <source>
        <dbReference type="PROSITE-ProRule" id="PRU01161"/>
    </source>
</evidence>
<dbReference type="Gene3D" id="3.40.1090.10">
    <property type="entry name" value="Cytosolic phospholipase A2 catalytic domain"/>
    <property type="match status" value="2"/>
</dbReference>
<dbReference type="OrthoDB" id="9770965at2"/>
<dbReference type="InterPro" id="IPR002641">
    <property type="entry name" value="PNPLA_dom"/>
</dbReference>
<keyword evidence="2" id="KW-0442">Lipid degradation</keyword>
<comment type="caution">
    <text evidence="2">Lacks conserved residue(s) required for the propagation of feature annotation.</text>
</comment>
<evidence type="ECO:0000256" key="3">
    <source>
        <dbReference type="SAM" id="Phobius"/>
    </source>
</evidence>
<organism evidence="5 6">
    <name type="scientific">Rhodobacter viridis</name>
    <dbReference type="NCBI Taxonomy" id="1054202"/>
    <lineage>
        <taxon>Bacteria</taxon>
        <taxon>Pseudomonadati</taxon>
        <taxon>Pseudomonadota</taxon>
        <taxon>Alphaproteobacteria</taxon>
        <taxon>Rhodobacterales</taxon>
        <taxon>Rhodobacter group</taxon>
        <taxon>Rhodobacter</taxon>
    </lineage>
</organism>
<evidence type="ECO:0000313" key="5">
    <source>
        <dbReference type="EMBL" id="PYF10277.1"/>
    </source>
</evidence>
<feature type="active site" description="Proton acceptor" evidence="2">
    <location>
        <position position="338"/>
    </location>
</feature>
<feature type="active site" description="Nucleophile" evidence="2">
    <location>
        <position position="44"/>
    </location>
</feature>
<dbReference type="Proteomes" id="UP000247727">
    <property type="component" value="Unassembled WGS sequence"/>
</dbReference>
<evidence type="ECO:0000313" key="6">
    <source>
        <dbReference type="Proteomes" id="UP000247727"/>
    </source>
</evidence>
<keyword evidence="6" id="KW-1185">Reference proteome</keyword>
<keyword evidence="3" id="KW-0472">Membrane</keyword>
<dbReference type="RefSeq" id="WP_110805456.1">
    <property type="nucleotide sequence ID" value="NZ_QJTK01000005.1"/>
</dbReference>
<dbReference type="InterPro" id="IPR016035">
    <property type="entry name" value="Acyl_Trfase/lysoPLipase"/>
</dbReference>
<dbReference type="PROSITE" id="PS51635">
    <property type="entry name" value="PNPLA"/>
    <property type="match status" value="1"/>
</dbReference>
<proteinExistence type="predicted"/>
<dbReference type="GO" id="GO:0016787">
    <property type="term" value="F:hydrolase activity"/>
    <property type="evidence" value="ECO:0007669"/>
    <property type="project" value="UniProtKB-UniRule"/>
</dbReference>
<keyword evidence="1 2" id="KW-0443">Lipid metabolism</keyword>
<dbReference type="Pfam" id="PF01734">
    <property type="entry name" value="Patatin"/>
    <property type="match status" value="1"/>
</dbReference>
<evidence type="ECO:0000259" key="4">
    <source>
        <dbReference type="PROSITE" id="PS51635"/>
    </source>
</evidence>
<dbReference type="AlphaFoldDB" id="A0A318TYV7"/>
<keyword evidence="3" id="KW-0812">Transmembrane</keyword>
<gene>
    <name evidence="5" type="ORF">C8J30_10586</name>
</gene>
<accession>A0A318TYV7</accession>